<dbReference type="Gene3D" id="1.25.40.20">
    <property type="entry name" value="Ankyrin repeat-containing domain"/>
    <property type="match status" value="1"/>
</dbReference>
<comment type="caution">
    <text evidence="3">The sequence shown here is derived from an EMBL/GenBank/DDBJ whole genome shotgun (WGS) entry which is preliminary data.</text>
</comment>
<dbReference type="EMBL" id="PYAW01000002">
    <property type="protein sequence ID" value="PSL48293.1"/>
    <property type="molecule type" value="Genomic_DNA"/>
</dbReference>
<keyword evidence="4" id="KW-1185">Reference proteome</keyword>
<gene>
    <name evidence="3" type="ORF">CLV51_1021160</name>
</gene>
<sequence length="252" mass="29383">MTENTIFYFEADNPEMIKAFHKAQETFRYFWRELSWEYRRIVPALDVACVKVAFMEHVAHQTTPIVEHMWINEVEFDGDTISGVLINDPNELTNIKNGDFVEVPLSQISDWLFSTQGNTYGGFTIQLLRSTMEEQERKEYDEAWGLDFGDYHDILLVYEQKEYPEHLIEHPMSINMKERLIEFLKEHPEEITNHDEAGYTLLHRETVSGNKSSVEILLQLGADKNIKTGKGKTALDFAKQLGWEHIVPLLEN</sequence>
<accession>A0A2P8HPY4</accession>
<evidence type="ECO:0000256" key="1">
    <source>
        <dbReference type="PROSITE-ProRule" id="PRU00023"/>
    </source>
</evidence>
<protein>
    <submittedName>
        <fullName evidence="3">Uncharacterized protein YegJ (DUF2314 family)</fullName>
    </submittedName>
</protein>
<organism evidence="3 4">
    <name type="scientific">Chitinophaga niastensis</name>
    <dbReference type="NCBI Taxonomy" id="536980"/>
    <lineage>
        <taxon>Bacteria</taxon>
        <taxon>Pseudomonadati</taxon>
        <taxon>Bacteroidota</taxon>
        <taxon>Chitinophagia</taxon>
        <taxon>Chitinophagales</taxon>
        <taxon>Chitinophagaceae</taxon>
        <taxon>Chitinophaga</taxon>
    </lineage>
</organism>
<dbReference type="Proteomes" id="UP000240971">
    <property type="component" value="Unassembled WGS sequence"/>
</dbReference>
<reference evidence="3 4" key="1">
    <citation type="submission" date="2018-03" db="EMBL/GenBank/DDBJ databases">
        <title>Genomic Encyclopedia of Archaeal and Bacterial Type Strains, Phase II (KMG-II): from individual species to whole genera.</title>
        <authorList>
            <person name="Goeker M."/>
        </authorList>
    </citation>
    <scope>NUCLEOTIDE SEQUENCE [LARGE SCALE GENOMIC DNA]</scope>
    <source>
        <strain evidence="3 4">DSM 24859</strain>
    </source>
</reference>
<feature type="repeat" description="ANK" evidence="1">
    <location>
        <begin position="197"/>
        <end position="229"/>
    </location>
</feature>
<proteinExistence type="predicted"/>
<dbReference type="InterPro" id="IPR002110">
    <property type="entry name" value="Ankyrin_rpt"/>
</dbReference>
<evidence type="ECO:0000313" key="4">
    <source>
        <dbReference type="Proteomes" id="UP000240971"/>
    </source>
</evidence>
<dbReference type="OrthoDB" id="6571369at2"/>
<dbReference type="AlphaFoldDB" id="A0A2P8HPY4"/>
<name>A0A2P8HPY4_CHINA</name>
<dbReference type="RefSeq" id="WP_106528684.1">
    <property type="nucleotide sequence ID" value="NZ_PYAW01000002.1"/>
</dbReference>
<dbReference type="Pfam" id="PF10077">
    <property type="entry name" value="DUF2314"/>
    <property type="match status" value="1"/>
</dbReference>
<keyword evidence="1" id="KW-0040">ANK repeat</keyword>
<dbReference type="PROSITE" id="PS50088">
    <property type="entry name" value="ANK_REPEAT"/>
    <property type="match status" value="1"/>
</dbReference>
<dbReference type="PROSITE" id="PS50297">
    <property type="entry name" value="ANK_REP_REGION"/>
    <property type="match status" value="1"/>
</dbReference>
<dbReference type="InterPro" id="IPR018756">
    <property type="entry name" value="DUF2314"/>
</dbReference>
<evidence type="ECO:0000313" key="3">
    <source>
        <dbReference type="EMBL" id="PSL48293.1"/>
    </source>
</evidence>
<dbReference type="InterPro" id="IPR036770">
    <property type="entry name" value="Ankyrin_rpt-contain_sf"/>
</dbReference>
<dbReference type="SUPFAM" id="SSF48403">
    <property type="entry name" value="Ankyrin repeat"/>
    <property type="match status" value="1"/>
</dbReference>
<evidence type="ECO:0000259" key="2">
    <source>
        <dbReference type="Pfam" id="PF10077"/>
    </source>
</evidence>
<feature type="domain" description="DUF2314" evidence="2">
    <location>
        <begin position="14"/>
        <end position="148"/>
    </location>
</feature>